<evidence type="ECO:0000313" key="1">
    <source>
        <dbReference type="EMBL" id="KAG5181159.1"/>
    </source>
</evidence>
<sequence>MSFISYDEMMSAASSLHAGDVYTPISHDMDDSQSASCSIGNSWEPQGLWALGRVRSMACRAPSQVVHRYWLTSQTGLRPVCESSPVCESMSIIVIASPLTSLTSEVCVMLGACQQR</sequence>
<dbReference type="EMBL" id="JAFCMP010000335">
    <property type="protein sequence ID" value="KAG5181159.1"/>
    <property type="molecule type" value="Genomic_DNA"/>
</dbReference>
<comment type="caution">
    <text evidence="1">The sequence shown here is derived from an EMBL/GenBank/DDBJ whole genome shotgun (WGS) entry which is preliminary data.</text>
</comment>
<keyword evidence="2" id="KW-1185">Reference proteome</keyword>
<gene>
    <name evidence="1" type="ORF">JKP88DRAFT_246358</name>
</gene>
<protein>
    <submittedName>
        <fullName evidence="1">Uncharacterized protein</fullName>
    </submittedName>
</protein>
<dbReference type="Proteomes" id="UP000664859">
    <property type="component" value="Unassembled WGS sequence"/>
</dbReference>
<name>A0A835Z1C1_9STRA</name>
<dbReference type="AlphaFoldDB" id="A0A835Z1C1"/>
<proteinExistence type="predicted"/>
<evidence type="ECO:0000313" key="2">
    <source>
        <dbReference type="Proteomes" id="UP000664859"/>
    </source>
</evidence>
<accession>A0A835Z1C1</accession>
<organism evidence="1 2">
    <name type="scientific">Tribonema minus</name>
    <dbReference type="NCBI Taxonomy" id="303371"/>
    <lineage>
        <taxon>Eukaryota</taxon>
        <taxon>Sar</taxon>
        <taxon>Stramenopiles</taxon>
        <taxon>Ochrophyta</taxon>
        <taxon>PX clade</taxon>
        <taxon>Xanthophyceae</taxon>
        <taxon>Tribonematales</taxon>
        <taxon>Tribonemataceae</taxon>
        <taxon>Tribonema</taxon>
    </lineage>
</organism>
<reference evidence="1" key="1">
    <citation type="submission" date="2021-02" db="EMBL/GenBank/DDBJ databases">
        <title>First Annotated Genome of the Yellow-green Alga Tribonema minus.</title>
        <authorList>
            <person name="Mahan K.M."/>
        </authorList>
    </citation>
    <scope>NUCLEOTIDE SEQUENCE</scope>
    <source>
        <strain evidence="1">UTEX B ZZ1240</strain>
    </source>
</reference>